<evidence type="ECO:0000256" key="10">
    <source>
        <dbReference type="ARBA" id="ARBA00023136"/>
    </source>
</evidence>
<sequence length="356" mass="37687">MLGQTIVLLASVLTAGLVASIVGPPIFHGHLTESGHAENSPELAHIELAYQQASAVALGVALFTSLACAIVVTWFVSRRLRQPLDELTDAARELSRGHYARRVPTMGGGTELETLGAAFNTMASRLEDIENTRRRLLSDLAHELRTPIATLALYHEGLFDGITDLGVDTQTVLTSQTARLTRLADDIDDVSRAEEGRLSLERASCLVGDLLLRSAEAARGRYQDKGVDLTLDLGETDGLSVNVDPNRIGQVLGNLLANSLRHTPPGGHVTISGRPQPQGAVITVADDGDGIPADQLTHVFERFYRGDTARSRESSGSGIGLTISKAIVDAHGGTIGVVSDGSGRGAVFNIVLPRAA</sequence>
<dbReference type="InterPro" id="IPR036890">
    <property type="entry name" value="HATPase_C_sf"/>
</dbReference>
<comment type="caution">
    <text evidence="14">The sequence shown here is derived from an EMBL/GenBank/DDBJ whole genome shotgun (WGS) entry which is preliminary data.</text>
</comment>
<dbReference type="SUPFAM" id="SSF47384">
    <property type="entry name" value="Homodimeric domain of signal transducing histidine kinase"/>
    <property type="match status" value="1"/>
</dbReference>
<evidence type="ECO:0000256" key="2">
    <source>
        <dbReference type="ARBA" id="ARBA00004236"/>
    </source>
</evidence>
<dbReference type="SUPFAM" id="SSF55874">
    <property type="entry name" value="ATPase domain of HSP90 chaperone/DNA topoisomerase II/histidine kinase"/>
    <property type="match status" value="1"/>
</dbReference>
<accession>A0A4Q9KIB3</accession>
<dbReference type="InterPro" id="IPR005467">
    <property type="entry name" value="His_kinase_dom"/>
</dbReference>
<evidence type="ECO:0000256" key="5">
    <source>
        <dbReference type="ARBA" id="ARBA00022679"/>
    </source>
</evidence>
<keyword evidence="8 11" id="KW-1133">Transmembrane helix</keyword>
<reference evidence="14 15" key="1">
    <citation type="submission" date="2019-01" db="EMBL/GenBank/DDBJ databases">
        <title>Lactibacter flavus gen. nov., sp. nov., a novel bacterium of the family Propionibacteriaceae isolated from raw milk and dairy products.</title>
        <authorList>
            <person name="Huptas C."/>
            <person name="Wenning M."/>
            <person name="Breitenwieser F."/>
            <person name="Doll E."/>
            <person name="Von Neubeck M."/>
            <person name="Busse H.-J."/>
            <person name="Scherer S."/>
        </authorList>
    </citation>
    <scope>NUCLEOTIDE SEQUENCE [LARGE SCALE GENOMIC DNA]</scope>
    <source>
        <strain evidence="14 15">DSM 22130</strain>
    </source>
</reference>
<gene>
    <name evidence="14" type="ORF">ET996_12350</name>
</gene>
<evidence type="ECO:0000256" key="7">
    <source>
        <dbReference type="ARBA" id="ARBA00022777"/>
    </source>
</evidence>
<dbReference type="Pfam" id="PF00512">
    <property type="entry name" value="HisKA"/>
    <property type="match status" value="1"/>
</dbReference>
<dbReference type="GO" id="GO:0005886">
    <property type="term" value="C:plasma membrane"/>
    <property type="evidence" value="ECO:0007669"/>
    <property type="project" value="UniProtKB-SubCell"/>
</dbReference>
<name>A0A4Q9KIB3_PROTD</name>
<keyword evidence="9" id="KW-0902">Two-component regulatory system</keyword>
<dbReference type="PANTHER" id="PTHR45436">
    <property type="entry name" value="SENSOR HISTIDINE KINASE YKOH"/>
    <property type="match status" value="1"/>
</dbReference>
<dbReference type="Pfam" id="PF02518">
    <property type="entry name" value="HATPase_c"/>
    <property type="match status" value="1"/>
</dbReference>
<dbReference type="EC" id="2.7.13.3" evidence="3"/>
<evidence type="ECO:0000256" key="1">
    <source>
        <dbReference type="ARBA" id="ARBA00000085"/>
    </source>
</evidence>
<dbReference type="PROSITE" id="PS50109">
    <property type="entry name" value="HIS_KIN"/>
    <property type="match status" value="1"/>
</dbReference>
<dbReference type="PANTHER" id="PTHR45436:SF5">
    <property type="entry name" value="SENSOR HISTIDINE KINASE TRCS"/>
    <property type="match status" value="1"/>
</dbReference>
<keyword evidence="10 11" id="KW-0472">Membrane</keyword>
<dbReference type="CDD" id="cd00082">
    <property type="entry name" value="HisKA"/>
    <property type="match status" value="1"/>
</dbReference>
<dbReference type="Proteomes" id="UP000291933">
    <property type="component" value="Unassembled WGS sequence"/>
</dbReference>
<dbReference type="CDD" id="cd06225">
    <property type="entry name" value="HAMP"/>
    <property type="match status" value="1"/>
</dbReference>
<feature type="domain" description="HAMP" evidence="13">
    <location>
        <begin position="78"/>
        <end position="131"/>
    </location>
</feature>
<keyword evidence="4" id="KW-0597">Phosphoprotein</keyword>
<keyword evidence="15" id="KW-1185">Reference proteome</keyword>
<dbReference type="InterPro" id="IPR004358">
    <property type="entry name" value="Sig_transdc_His_kin-like_C"/>
</dbReference>
<dbReference type="AlphaFoldDB" id="A0A4Q9KIB3"/>
<evidence type="ECO:0000256" key="4">
    <source>
        <dbReference type="ARBA" id="ARBA00022553"/>
    </source>
</evidence>
<dbReference type="EMBL" id="SDMR01000018">
    <property type="protein sequence ID" value="TBT93144.1"/>
    <property type="molecule type" value="Genomic_DNA"/>
</dbReference>
<dbReference type="SMART" id="SM00304">
    <property type="entry name" value="HAMP"/>
    <property type="match status" value="1"/>
</dbReference>
<feature type="transmembrane region" description="Helical" evidence="11">
    <location>
        <begin position="53"/>
        <end position="76"/>
    </location>
</feature>
<dbReference type="Pfam" id="PF00672">
    <property type="entry name" value="HAMP"/>
    <property type="match status" value="1"/>
</dbReference>
<dbReference type="Gene3D" id="1.10.287.130">
    <property type="match status" value="1"/>
</dbReference>
<evidence type="ECO:0000256" key="9">
    <source>
        <dbReference type="ARBA" id="ARBA00023012"/>
    </source>
</evidence>
<evidence type="ECO:0000259" key="13">
    <source>
        <dbReference type="PROSITE" id="PS50885"/>
    </source>
</evidence>
<protein>
    <recommendedName>
        <fullName evidence="3">histidine kinase</fullName>
        <ecNumber evidence="3">2.7.13.3</ecNumber>
    </recommendedName>
</protein>
<dbReference type="SUPFAM" id="SSF158472">
    <property type="entry name" value="HAMP domain-like"/>
    <property type="match status" value="1"/>
</dbReference>
<evidence type="ECO:0000256" key="6">
    <source>
        <dbReference type="ARBA" id="ARBA00022692"/>
    </source>
</evidence>
<comment type="catalytic activity">
    <reaction evidence="1">
        <text>ATP + protein L-histidine = ADP + protein N-phospho-L-histidine.</text>
        <dbReference type="EC" id="2.7.13.3"/>
    </reaction>
</comment>
<keyword evidence="7" id="KW-0418">Kinase</keyword>
<evidence type="ECO:0000256" key="3">
    <source>
        <dbReference type="ARBA" id="ARBA00012438"/>
    </source>
</evidence>
<keyword evidence="6 11" id="KW-0812">Transmembrane</keyword>
<evidence type="ECO:0000313" key="14">
    <source>
        <dbReference type="EMBL" id="TBT93144.1"/>
    </source>
</evidence>
<dbReference type="InterPro" id="IPR003661">
    <property type="entry name" value="HisK_dim/P_dom"/>
</dbReference>
<dbReference type="SMART" id="SM00387">
    <property type="entry name" value="HATPase_c"/>
    <property type="match status" value="1"/>
</dbReference>
<evidence type="ECO:0000256" key="8">
    <source>
        <dbReference type="ARBA" id="ARBA00022989"/>
    </source>
</evidence>
<dbReference type="PROSITE" id="PS50885">
    <property type="entry name" value="HAMP"/>
    <property type="match status" value="1"/>
</dbReference>
<feature type="domain" description="Histidine kinase" evidence="12">
    <location>
        <begin position="139"/>
        <end position="356"/>
    </location>
</feature>
<dbReference type="InterPro" id="IPR003594">
    <property type="entry name" value="HATPase_dom"/>
</dbReference>
<dbReference type="PRINTS" id="PR00344">
    <property type="entry name" value="BCTRLSENSOR"/>
</dbReference>
<evidence type="ECO:0000256" key="11">
    <source>
        <dbReference type="SAM" id="Phobius"/>
    </source>
</evidence>
<comment type="subcellular location">
    <subcellularLocation>
        <location evidence="2">Cell membrane</location>
    </subcellularLocation>
</comment>
<keyword evidence="5" id="KW-0808">Transferase</keyword>
<evidence type="ECO:0000259" key="12">
    <source>
        <dbReference type="PROSITE" id="PS50109"/>
    </source>
</evidence>
<dbReference type="Gene3D" id="3.30.565.10">
    <property type="entry name" value="Histidine kinase-like ATPase, C-terminal domain"/>
    <property type="match status" value="1"/>
</dbReference>
<dbReference type="Gene3D" id="6.10.340.10">
    <property type="match status" value="1"/>
</dbReference>
<proteinExistence type="predicted"/>
<dbReference type="InterPro" id="IPR003660">
    <property type="entry name" value="HAMP_dom"/>
</dbReference>
<dbReference type="OrthoDB" id="9757990at2"/>
<dbReference type="GO" id="GO:0000155">
    <property type="term" value="F:phosphorelay sensor kinase activity"/>
    <property type="evidence" value="ECO:0007669"/>
    <property type="project" value="InterPro"/>
</dbReference>
<dbReference type="CDD" id="cd00075">
    <property type="entry name" value="HATPase"/>
    <property type="match status" value="1"/>
</dbReference>
<evidence type="ECO:0000313" key="15">
    <source>
        <dbReference type="Proteomes" id="UP000291933"/>
    </source>
</evidence>
<dbReference type="InterPro" id="IPR050428">
    <property type="entry name" value="TCS_sensor_his_kinase"/>
</dbReference>
<dbReference type="SMART" id="SM00388">
    <property type="entry name" value="HisKA"/>
    <property type="match status" value="1"/>
</dbReference>
<dbReference type="FunFam" id="3.30.565.10:FF:000006">
    <property type="entry name" value="Sensor histidine kinase WalK"/>
    <property type="match status" value="1"/>
</dbReference>
<organism evidence="14 15">
    <name type="scientific">Propioniciclava tarda</name>
    <dbReference type="NCBI Taxonomy" id="433330"/>
    <lineage>
        <taxon>Bacteria</taxon>
        <taxon>Bacillati</taxon>
        <taxon>Actinomycetota</taxon>
        <taxon>Actinomycetes</taxon>
        <taxon>Propionibacteriales</taxon>
        <taxon>Propionibacteriaceae</taxon>
        <taxon>Propioniciclava</taxon>
    </lineage>
</organism>
<dbReference type="InterPro" id="IPR036097">
    <property type="entry name" value="HisK_dim/P_sf"/>
</dbReference>